<dbReference type="EMBL" id="JAHRIO010042689">
    <property type="protein sequence ID" value="MEQ2172735.1"/>
    <property type="molecule type" value="Genomic_DNA"/>
</dbReference>
<proteinExistence type="predicted"/>
<organism evidence="1 2">
    <name type="scientific">Goodea atripinnis</name>
    <dbReference type="NCBI Taxonomy" id="208336"/>
    <lineage>
        <taxon>Eukaryota</taxon>
        <taxon>Metazoa</taxon>
        <taxon>Chordata</taxon>
        <taxon>Craniata</taxon>
        <taxon>Vertebrata</taxon>
        <taxon>Euteleostomi</taxon>
        <taxon>Actinopterygii</taxon>
        <taxon>Neopterygii</taxon>
        <taxon>Teleostei</taxon>
        <taxon>Neoteleostei</taxon>
        <taxon>Acanthomorphata</taxon>
        <taxon>Ovalentaria</taxon>
        <taxon>Atherinomorphae</taxon>
        <taxon>Cyprinodontiformes</taxon>
        <taxon>Goodeidae</taxon>
        <taxon>Goodea</taxon>
    </lineage>
</organism>
<sequence length="128" mass="13907">MFDPLLGPAQVGKGDCCPIAKIQLDVGPQRVSLKHSKTELSLLSICGASRVYSLYEPPWDSLICMKVMLTHLPKMSLFVPASLRGLSRSKHIAACSLEAGAFLPVPSDSATVEANRDLETRGKRLLRC</sequence>
<protein>
    <submittedName>
        <fullName evidence="1">Uncharacterized protein</fullName>
    </submittedName>
</protein>
<comment type="caution">
    <text evidence="1">The sequence shown here is derived from an EMBL/GenBank/DDBJ whole genome shotgun (WGS) entry which is preliminary data.</text>
</comment>
<dbReference type="Proteomes" id="UP001476798">
    <property type="component" value="Unassembled WGS sequence"/>
</dbReference>
<name>A0ABV0NMV8_9TELE</name>
<accession>A0ABV0NMV8</accession>
<keyword evidence="2" id="KW-1185">Reference proteome</keyword>
<evidence type="ECO:0000313" key="1">
    <source>
        <dbReference type="EMBL" id="MEQ2172735.1"/>
    </source>
</evidence>
<evidence type="ECO:0000313" key="2">
    <source>
        <dbReference type="Proteomes" id="UP001476798"/>
    </source>
</evidence>
<reference evidence="1 2" key="1">
    <citation type="submission" date="2021-06" db="EMBL/GenBank/DDBJ databases">
        <authorList>
            <person name="Palmer J.M."/>
        </authorList>
    </citation>
    <scope>NUCLEOTIDE SEQUENCE [LARGE SCALE GENOMIC DNA]</scope>
    <source>
        <strain evidence="1 2">GA_2019</strain>
        <tissue evidence="1">Muscle</tissue>
    </source>
</reference>
<gene>
    <name evidence="1" type="ORF">GOODEAATRI_024339</name>
</gene>